<organism evidence="2 3">
    <name type="scientific">Circinella minor</name>
    <dbReference type="NCBI Taxonomy" id="1195481"/>
    <lineage>
        <taxon>Eukaryota</taxon>
        <taxon>Fungi</taxon>
        <taxon>Fungi incertae sedis</taxon>
        <taxon>Mucoromycota</taxon>
        <taxon>Mucoromycotina</taxon>
        <taxon>Mucoromycetes</taxon>
        <taxon>Mucorales</taxon>
        <taxon>Lichtheimiaceae</taxon>
        <taxon>Circinella</taxon>
    </lineage>
</organism>
<comment type="caution">
    <text evidence="2">The sequence shown here is derived from an EMBL/GenBank/DDBJ whole genome shotgun (WGS) entry which is preliminary data.</text>
</comment>
<feature type="compositionally biased region" description="Basic and acidic residues" evidence="1">
    <location>
        <begin position="20"/>
        <end position="31"/>
    </location>
</feature>
<name>A0A8H7SD36_9FUNG</name>
<evidence type="ECO:0000313" key="3">
    <source>
        <dbReference type="Proteomes" id="UP000646827"/>
    </source>
</evidence>
<gene>
    <name evidence="2" type="ORF">INT45_002502</name>
</gene>
<dbReference type="EMBL" id="JAEPRB010000021">
    <property type="protein sequence ID" value="KAG2226036.1"/>
    <property type="molecule type" value="Genomic_DNA"/>
</dbReference>
<dbReference type="Proteomes" id="UP000646827">
    <property type="component" value="Unassembled WGS sequence"/>
</dbReference>
<keyword evidence="3" id="KW-1185">Reference proteome</keyword>
<dbReference type="OrthoDB" id="2214868at2759"/>
<accession>A0A8H7SD36</accession>
<sequence>MNSSVDPKAVLEQAVEKLEHIPESKEKHELAQKASGLHQSITGHPMQFDKHDNLVTTGSEADQCPALHHKKLE</sequence>
<feature type="region of interest" description="Disordered" evidence="1">
    <location>
        <begin position="20"/>
        <end position="73"/>
    </location>
</feature>
<protein>
    <submittedName>
        <fullName evidence="2">Uncharacterized protein</fullName>
    </submittedName>
</protein>
<evidence type="ECO:0000256" key="1">
    <source>
        <dbReference type="SAM" id="MobiDB-lite"/>
    </source>
</evidence>
<evidence type="ECO:0000313" key="2">
    <source>
        <dbReference type="EMBL" id="KAG2226036.1"/>
    </source>
</evidence>
<proteinExistence type="predicted"/>
<dbReference type="AlphaFoldDB" id="A0A8H7SD36"/>
<reference evidence="2 3" key="1">
    <citation type="submission" date="2020-12" db="EMBL/GenBank/DDBJ databases">
        <title>Metabolic potential, ecology and presence of endohyphal bacteria is reflected in genomic diversity of Mucoromycotina.</title>
        <authorList>
            <person name="Muszewska A."/>
            <person name="Okrasinska A."/>
            <person name="Steczkiewicz K."/>
            <person name="Drgas O."/>
            <person name="Orlowska M."/>
            <person name="Perlinska-Lenart U."/>
            <person name="Aleksandrzak-Piekarczyk T."/>
            <person name="Szatraj K."/>
            <person name="Zielenkiewicz U."/>
            <person name="Pilsyk S."/>
            <person name="Malc E."/>
            <person name="Mieczkowski P."/>
            <person name="Kruszewska J.S."/>
            <person name="Biernat P."/>
            <person name="Pawlowska J."/>
        </authorList>
    </citation>
    <scope>NUCLEOTIDE SEQUENCE [LARGE SCALE GENOMIC DNA]</scope>
    <source>
        <strain evidence="2 3">CBS 142.35</strain>
    </source>
</reference>